<keyword evidence="2" id="KW-1185">Reference proteome</keyword>
<evidence type="ECO:0000313" key="1">
    <source>
        <dbReference type="EMBL" id="MEQ2465234.1"/>
    </source>
</evidence>
<comment type="caution">
    <text evidence="1">The sequence shown here is derived from an EMBL/GenBank/DDBJ whole genome shotgun (WGS) entry which is preliminary data.</text>
</comment>
<reference evidence="1 2" key="1">
    <citation type="submission" date="2024-03" db="EMBL/GenBank/DDBJ databases">
        <title>Human intestinal bacterial collection.</title>
        <authorList>
            <person name="Pauvert C."/>
            <person name="Hitch T.C.A."/>
            <person name="Clavel T."/>
        </authorList>
    </citation>
    <scope>NUCLEOTIDE SEQUENCE [LARGE SCALE GENOMIC DNA]</scope>
    <source>
        <strain evidence="1 2">CLA-SR-H024</strain>
    </source>
</reference>
<evidence type="ECO:0000313" key="2">
    <source>
        <dbReference type="Proteomes" id="UP001465426"/>
    </source>
</evidence>
<protein>
    <submittedName>
        <fullName evidence="1">Uncharacterized protein</fullName>
    </submittedName>
</protein>
<name>A0ABV1EVU6_9BACI</name>
<organism evidence="1 2">
    <name type="scientific">Niallia hominis</name>
    <dbReference type="NCBI Taxonomy" id="3133173"/>
    <lineage>
        <taxon>Bacteria</taxon>
        <taxon>Bacillati</taxon>
        <taxon>Bacillota</taxon>
        <taxon>Bacilli</taxon>
        <taxon>Bacillales</taxon>
        <taxon>Bacillaceae</taxon>
        <taxon>Niallia</taxon>
    </lineage>
</organism>
<dbReference type="RefSeq" id="WP_031538031.1">
    <property type="nucleotide sequence ID" value="NZ_JBBMFN010000009.1"/>
</dbReference>
<dbReference type="EMBL" id="JBBMFN010000009">
    <property type="protein sequence ID" value="MEQ2465234.1"/>
    <property type="molecule type" value="Genomic_DNA"/>
</dbReference>
<dbReference type="Proteomes" id="UP001465426">
    <property type="component" value="Unassembled WGS sequence"/>
</dbReference>
<accession>A0ABV1EVU6</accession>
<gene>
    <name evidence="1" type="ORF">WMO63_06055</name>
</gene>
<proteinExistence type="predicted"/>
<sequence length="141" mass="16375">MKKLNLKVWIPSIAIEGALELVEFKYSKGLQITLEDIQNNTYQIQFNKEKNGNYILACRFADEMKRSDLAEPAFQARKNEVDTVRKSWSLYKAINSDFVDWYDQLPGPGSEHYHIDHYIIVTSDETFEILSEVEPTIIKLA</sequence>